<keyword evidence="7" id="KW-1185">Reference proteome</keyword>
<dbReference type="InterPro" id="IPR051446">
    <property type="entry name" value="HTH_trans_reg/aminotransferase"/>
</dbReference>
<name>A0A4U0S436_9ACTN</name>
<dbReference type="SMART" id="SM00345">
    <property type="entry name" value="HTH_GNTR"/>
    <property type="match status" value="1"/>
</dbReference>
<keyword evidence="2" id="KW-0805">Transcription regulation</keyword>
<proteinExistence type="predicted"/>
<dbReference type="RefSeq" id="WP_136728686.1">
    <property type="nucleotide sequence ID" value="NZ_SUMC01000059.1"/>
</dbReference>
<evidence type="ECO:0000313" key="7">
    <source>
        <dbReference type="Proteomes" id="UP000305778"/>
    </source>
</evidence>
<dbReference type="PROSITE" id="PS50949">
    <property type="entry name" value="HTH_GNTR"/>
    <property type="match status" value="1"/>
</dbReference>
<dbReference type="SUPFAM" id="SSF46785">
    <property type="entry name" value="Winged helix' DNA-binding domain"/>
    <property type="match status" value="1"/>
</dbReference>
<evidence type="ECO:0000313" key="6">
    <source>
        <dbReference type="EMBL" id="TKA02988.1"/>
    </source>
</evidence>
<dbReference type="PANTHER" id="PTHR46577:SF1">
    <property type="entry name" value="HTH-TYPE TRANSCRIPTIONAL REGULATORY PROTEIN GABR"/>
    <property type="match status" value="1"/>
</dbReference>
<keyword evidence="3" id="KW-0238">DNA-binding</keyword>
<evidence type="ECO:0000256" key="3">
    <source>
        <dbReference type="ARBA" id="ARBA00023125"/>
    </source>
</evidence>
<dbReference type="Proteomes" id="UP000305778">
    <property type="component" value="Unassembled WGS sequence"/>
</dbReference>
<dbReference type="GO" id="GO:0003700">
    <property type="term" value="F:DNA-binding transcription factor activity"/>
    <property type="evidence" value="ECO:0007669"/>
    <property type="project" value="InterPro"/>
</dbReference>
<dbReference type="Pfam" id="PF00392">
    <property type="entry name" value="GntR"/>
    <property type="match status" value="1"/>
</dbReference>
<dbReference type="OrthoDB" id="7363114at2"/>
<feature type="domain" description="HTH gntR-type" evidence="5">
    <location>
        <begin position="12"/>
        <end position="80"/>
    </location>
</feature>
<organism evidence="6 7">
    <name type="scientific">Actinacidiphila oryziradicis</name>
    <dbReference type="NCBI Taxonomy" id="2571141"/>
    <lineage>
        <taxon>Bacteria</taxon>
        <taxon>Bacillati</taxon>
        <taxon>Actinomycetota</taxon>
        <taxon>Actinomycetes</taxon>
        <taxon>Kitasatosporales</taxon>
        <taxon>Streptomycetaceae</taxon>
        <taxon>Actinacidiphila</taxon>
    </lineage>
</organism>
<keyword evidence="4" id="KW-0804">Transcription</keyword>
<comment type="caution">
    <text evidence="6">The sequence shown here is derived from an EMBL/GenBank/DDBJ whole genome shotgun (WGS) entry which is preliminary data.</text>
</comment>
<keyword evidence="1" id="KW-0663">Pyridoxal phosphate</keyword>
<evidence type="ECO:0000256" key="4">
    <source>
        <dbReference type="ARBA" id="ARBA00023163"/>
    </source>
</evidence>
<dbReference type="EMBL" id="SUMC01000059">
    <property type="protein sequence ID" value="TKA02988.1"/>
    <property type="molecule type" value="Genomic_DNA"/>
</dbReference>
<dbReference type="AlphaFoldDB" id="A0A4U0S436"/>
<dbReference type="InterPro" id="IPR000524">
    <property type="entry name" value="Tscrpt_reg_HTH_GntR"/>
</dbReference>
<gene>
    <name evidence="6" type="ORF">FCI23_37735</name>
</gene>
<dbReference type="InterPro" id="IPR036390">
    <property type="entry name" value="WH_DNA-bd_sf"/>
</dbReference>
<dbReference type="PANTHER" id="PTHR46577">
    <property type="entry name" value="HTH-TYPE TRANSCRIPTIONAL REGULATORY PROTEIN GABR"/>
    <property type="match status" value="1"/>
</dbReference>
<reference evidence="6 7" key="1">
    <citation type="submission" date="2019-04" db="EMBL/GenBank/DDBJ databases">
        <title>Streptomyces oryziradicis sp. nov., a novel actinomycete isolated from rhizosphere soil of rice (Oryza sativa L.).</title>
        <authorList>
            <person name="Li C."/>
        </authorList>
    </citation>
    <scope>NUCLEOTIDE SEQUENCE [LARGE SCALE GENOMIC DNA]</scope>
    <source>
        <strain evidence="6 7">NEAU-C40</strain>
    </source>
</reference>
<sequence length="89" mass="9230">MEESPIDPTAAEYVYRQLADALAADITSGRLHPGARLPGERALAEQYGVAVGTARRAVQELRDRGLAVTLPAKGTYIAAPAANSGDAAP</sequence>
<dbReference type="InterPro" id="IPR036388">
    <property type="entry name" value="WH-like_DNA-bd_sf"/>
</dbReference>
<accession>A0A4U0S436</accession>
<dbReference type="GO" id="GO:0003677">
    <property type="term" value="F:DNA binding"/>
    <property type="evidence" value="ECO:0007669"/>
    <property type="project" value="UniProtKB-KW"/>
</dbReference>
<evidence type="ECO:0000256" key="2">
    <source>
        <dbReference type="ARBA" id="ARBA00023015"/>
    </source>
</evidence>
<dbReference type="Gene3D" id="1.10.10.10">
    <property type="entry name" value="Winged helix-like DNA-binding domain superfamily/Winged helix DNA-binding domain"/>
    <property type="match status" value="1"/>
</dbReference>
<evidence type="ECO:0000259" key="5">
    <source>
        <dbReference type="PROSITE" id="PS50949"/>
    </source>
</evidence>
<dbReference type="CDD" id="cd07377">
    <property type="entry name" value="WHTH_GntR"/>
    <property type="match status" value="1"/>
</dbReference>
<evidence type="ECO:0000256" key="1">
    <source>
        <dbReference type="ARBA" id="ARBA00022898"/>
    </source>
</evidence>
<protein>
    <submittedName>
        <fullName evidence="6">Winged helix-turn-helix transcriptional regulator</fullName>
    </submittedName>
</protein>